<dbReference type="RefSeq" id="WP_148933055.1">
    <property type="nucleotide sequence ID" value="NZ_VNHS01000015.1"/>
</dbReference>
<gene>
    <name evidence="2" type="ORF">BCM02_11537</name>
</gene>
<dbReference type="OrthoDB" id="1912370at2"/>
<dbReference type="AlphaFoldDB" id="A0A5S5BQV2"/>
<reference evidence="2 3" key="1">
    <citation type="submission" date="2019-07" db="EMBL/GenBank/DDBJ databases">
        <title>Genomic Encyclopedia of Type Strains, Phase III (KMG-III): the genomes of soil and plant-associated and newly described type strains.</title>
        <authorList>
            <person name="Whitman W."/>
        </authorList>
    </citation>
    <scope>NUCLEOTIDE SEQUENCE [LARGE SCALE GENOMIC DNA]</scope>
    <source>
        <strain evidence="2 3">BL24</strain>
    </source>
</reference>
<keyword evidence="3" id="KW-1185">Reference proteome</keyword>
<organism evidence="2 3">
    <name type="scientific">Paenibacillus methanolicus</name>
    <dbReference type="NCBI Taxonomy" id="582686"/>
    <lineage>
        <taxon>Bacteria</taxon>
        <taxon>Bacillati</taxon>
        <taxon>Bacillota</taxon>
        <taxon>Bacilli</taxon>
        <taxon>Bacillales</taxon>
        <taxon>Paenibacillaceae</taxon>
        <taxon>Paenibacillus</taxon>
    </lineage>
</organism>
<name>A0A5S5BQV2_9BACL</name>
<proteinExistence type="predicted"/>
<dbReference type="EMBL" id="VNHS01000015">
    <property type="protein sequence ID" value="TYP69377.1"/>
    <property type="molecule type" value="Genomic_DNA"/>
</dbReference>
<dbReference type="PROSITE" id="PS51257">
    <property type="entry name" value="PROKAR_LIPOPROTEIN"/>
    <property type="match status" value="1"/>
</dbReference>
<dbReference type="Proteomes" id="UP000323257">
    <property type="component" value="Unassembled WGS sequence"/>
</dbReference>
<sequence>MKRLAFVLLAGIVLSACSNYTLEKAKERGDVVEGPGGPLNVEQLDEFAQKGKLAGNLRIIRFDDEGRPDIADLSSGDEGIRYQYDPHDGRKSETLCKGGARRNNPLPA</sequence>
<protein>
    <submittedName>
        <fullName evidence="2">Uncharacterized protein</fullName>
    </submittedName>
</protein>
<evidence type="ECO:0000313" key="2">
    <source>
        <dbReference type="EMBL" id="TYP69377.1"/>
    </source>
</evidence>
<feature type="compositionally biased region" description="Basic and acidic residues" evidence="1">
    <location>
        <begin position="78"/>
        <end position="94"/>
    </location>
</feature>
<comment type="caution">
    <text evidence="2">The sequence shown here is derived from an EMBL/GenBank/DDBJ whole genome shotgun (WGS) entry which is preliminary data.</text>
</comment>
<evidence type="ECO:0000256" key="1">
    <source>
        <dbReference type="SAM" id="MobiDB-lite"/>
    </source>
</evidence>
<feature type="region of interest" description="Disordered" evidence="1">
    <location>
        <begin position="73"/>
        <end position="108"/>
    </location>
</feature>
<accession>A0A5S5BQV2</accession>
<evidence type="ECO:0000313" key="3">
    <source>
        <dbReference type="Proteomes" id="UP000323257"/>
    </source>
</evidence>